<name>A0ABU7XJC9_9HYPH</name>
<dbReference type="Proteomes" id="UP001350748">
    <property type="component" value="Unassembled WGS sequence"/>
</dbReference>
<organism evidence="1 2">
    <name type="scientific">Methylocystis borbori</name>
    <dbReference type="NCBI Taxonomy" id="3118750"/>
    <lineage>
        <taxon>Bacteria</taxon>
        <taxon>Pseudomonadati</taxon>
        <taxon>Pseudomonadota</taxon>
        <taxon>Alphaproteobacteria</taxon>
        <taxon>Hyphomicrobiales</taxon>
        <taxon>Methylocystaceae</taxon>
        <taxon>Methylocystis</taxon>
    </lineage>
</organism>
<gene>
    <name evidence="1" type="ORF">V3H18_13115</name>
</gene>
<evidence type="ECO:0000313" key="2">
    <source>
        <dbReference type="Proteomes" id="UP001350748"/>
    </source>
</evidence>
<protein>
    <submittedName>
        <fullName evidence="1">Uncharacterized protein</fullName>
    </submittedName>
</protein>
<reference evidence="1 2" key="1">
    <citation type="submission" date="2024-02" db="EMBL/GenBank/DDBJ databases">
        <authorList>
            <person name="Grouzdev D."/>
        </authorList>
    </citation>
    <scope>NUCLEOTIDE SEQUENCE [LARGE SCALE GENOMIC DNA]</scope>
    <source>
        <strain evidence="1 2">9N</strain>
    </source>
</reference>
<keyword evidence="2" id="KW-1185">Reference proteome</keyword>
<comment type="caution">
    <text evidence="1">The sequence shown here is derived from an EMBL/GenBank/DDBJ whole genome shotgun (WGS) entry which is preliminary data.</text>
</comment>
<accession>A0ABU7XJC9</accession>
<dbReference type="EMBL" id="JAZHYN010000043">
    <property type="protein sequence ID" value="MEF3367474.1"/>
    <property type="molecule type" value="Genomic_DNA"/>
</dbReference>
<sequence>MSKLLDRALHVALLLSLTLAFVLAATPWRARSPRLCPARTPASAKNPWALR</sequence>
<proteinExistence type="predicted"/>
<evidence type="ECO:0000313" key="1">
    <source>
        <dbReference type="EMBL" id="MEF3367474.1"/>
    </source>
</evidence>
<dbReference type="RefSeq" id="WP_332082520.1">
    <property type="nucleotide sequence ID" value="NZ_JAZHYN010000043.1"/>
</dbReference>